<dbReference type="Proteomes" id="UP000813463">
    <property type="component" value="Chromosome 4"/>
</dbReference>
<evidence type="ECO:0000259" key="2">
    <source>
        <dbReference type="Pfam" id="PF03732"/>
    </source>
</evidence>
<feature type="region of interest" description="Disordered" evidence="1">
    <location>
        <begin position="187"/>
        <end position="220"/>
    </location>
</feature>
<feature type="domain" description="Retrotransposon gag" evidence="2">
    <location>
        <begin position="2"/>
        <end position="69"/>
    </location>
</feature>
<feature type="compositionally biased region" description="Basic residues" evidence="1">
    <location>
        <begin position="193"/>
        <end position="205"/>
    </location>
</feature>
<evidence type="ECO:0000256" key="1">
    <source>
        <dbReference type="SAM" id="MobiDB-lite"/>
    </source>
</evidence>
<dbReference type="Pfam" id="PF03732">
    <property type="entry name" value="Retrotrans_gag"/>
    <property type="match status" value="1"/>
</dbReference>
<dbReference type="GeneID" id="130471290"/>
<name>A0ABM3RNW5_SPIOL</name>
<sequence>MAGEWFRLLPKGSIVRFDDLSERFKFQFVSNNLPERTTVELTSIQQERGESLRDFMARFMRESTNIPNLQPDVAIFTLKYALQEGNFRDKLHMKTPTKIVDVVQMANTFIRTEEFKKAAAKLKGSTKPKDTKNQSKPEGRSRKGKEKQGARDVNPKKEGRTGEFQPKYTNYTPLTLPPKEIYSLHKYDEKWQKPGKPKSQHRNRNKCCEFHDDHDHNTEE</sequence>
<evidence type="ECO:0000313" key="3">
    <source>
        <dbReference type="Proteomes" id="UP000813463"/>
    </source>
</evidence>
<feature type="compositionally biased region" description="Basic and acidic residues" evidence="1">
    <location>
        <begin position="206"/>
        <end position="220"/>
    </location>
</feature>
<dbReference type="RefSeq" id="XP_056697311.1">
    <property type="nucleotide sequence ID" value="XM_056841333.1"/>
</dbReference>
<dbReference type="InterPro" id="IPR005162">
    <property type="entry name" value="Retrotrans_gag_dom"/>
</dbReference>
<dbReference type="PANTHER" id="PTHR33223">
    <property type="entry name" value="CCHC-TYPE DOMAIN-CONTAINING PROTEIN"/>
    <property type="match status" value="1"/>
</dbReference>
<reference evidence="4" key="2">
    <citation type="submission" date="2025-08" db="UniProtKB">
        <authorList>
            <consortium name="RefSeq"/>
        </authorList>
    </citation>
    <scope>IDENTIFICATION</scope>
    <source>
        <tissue evidence="4">Leaf</tissue>
    </source>
</reference>
<feature type="region of interest" description="Disordered" evidence="1">
    <location>
        <begin position="119"/>
        <end position="175"/>
    </location>
</feature>
<proteinExistence type="predicted"/>
<evidence type="ECO:0000313" key="4">
    <source>
        <dbReference type="RefSeq" id="XP_056697311.1"/>
    </source>
</evidence>
<reference evidence="3" key="1">
    <citation type="journal article" date="2021" name="Nat. Commun.">
        <title>Genomic analyses provide insights into spinach domestication and the genetic basis of agronomic traits.</title>
        <authorList>
            <person name="Cai X."/>
            <person name="Sun X."/>
            <person name="Xu C."/>
            <person name="Sun H."/>
            <person name="Wang X."/>
            <person name="Ge C."/>
            <person name="Zhang Z."/>
            <person name="Wang Q."/>
            <person name="Fei Z."/>
            <person name="Jiao C."/>
            <person name="Wang Q."/>
        </authorList>
    </citation>
    <scope>NUCLEOTIDE SEQUENCE [LARGE SCALE GENOMIC DNA]</scope>
    <source>
        <strain evidence="3">cv. Varoflay</strain>
    </source>
</reference>
<accession>A0ABM3RNW5</accession>
<feature type="compositionally biased region" description="Basic and acidic residues" evidence="1">
    <location>
        <begin position="127"/>
        <end position="161"/>
    </location>
</feature>
<keyword evidence="3" id="KW-1185">Reference proteome</keyword>
<dbReference type="PANTHER" id="PTHR33223:SF10">
    <property type="entry name" value="AMINOTRANSFERASE-LIKE PLANT MOBILE DOMAIN-CONTAINING PROTEIN"/>
    <property type="match status" value="1"/>
</dbReference>
<organism evidence="3 4">
    <name type="scientific">Spinacia oleracea</name>
    <name type="common">Spinach</name>
    <dbReference type="NCBI Taxonomy" id="3562"/>
    <lineage>
        <taxon>Eukaryota</taxon>
        <taxon>Viridiplantae</taxon>
        <taxon>Streptophyta</taxon>
        <taxon>Embryophyta</taxon>
        <taxon>Tracheophyta</taxon>
        <taxon>Spermatophyta</taxon>
        <taxon>Magnoliopsida</taxon>
        <taxon>eudicotyledons</taxon>
        <taxon>Gunneridae</taxon>
        <taxon>Pentapetalae</taxon>
        <taxon>Caryophyllales</taxon>
        <taxon>Chenopodiaceae</taxon>
        <taxon>Chenopodioideae</taxon>
        <taxon>Anserineae</taxon>
        <taxon>Spinacia</taxon>
    </lineage>
</organism>
<gene>
    <name evidence="4" type="primary">LOC130471290</name>
</gene>
<protein>
    <recommendedName>
        <fullName evidence="2">Retrotransposon gag domain-containing protein</fullName>
    </recommendedName>
</protein>